<dbReference type="Proteomes" id="UP000054359">
    <property type="component" value="Unassembled WGS sequence"/>
</dbReference>
<name>A0A087SVH5_STEMI</name>
<dbReference type="EMBL" id="KK112151">
    <property type="protein sequence ID" value="KFM56864.1"/>
    <property type="molecule type" value="Genomic_DNA"/>
</dbReference>
<evidence type="ECO:0000313" key="1">
    <source>
        <dbReference type="EMBL" id="KFM56864.1"/>
    </source>
</evidence>
<accession>A0A087SVH5</accession>
<gene>
    <name evidence="1" type="ORF">X975_17785</name>
</gene>
<sequence>MGSNTVSHYYHLRETFGEEFLKIKHALVAVKELFSSNYELFGKKWIQRHADLLKMKQMYEEVSKYLHQCHSEIPSMLDKMKQKSTATLNDFQATLLNQTQNMENLKSMLNSKHAEMDNLAKICFEENRKETRKQENEVKRVLALQEKKAVKCFENVP</sequence>
<dbReference type="AlphaFoldDB" id="A0A087SVH5"/>
<organism evidence="1 2">
    <name type="scientific">Stegodyphus mimosarum</name>
    <name type="common">African social velvet spider</name>
    <dbReference type="NCBI Taxonomy" id="407821"/>
    <lineage>
        <taxon>Eukaryota</taxon>
        <taxon>Metazoa</taxon>
        <taxon>Ecdysozoa</taxon>
        <taxon>Arthropoda</taxon>
        <taxon>Chelicerata</taxon>
        <taxon>Arachnida</taxon>
        <taxon>Araneae</taxon>
        <taxon>Araneomorphae</taxon>
        <taxon>Entelegynae</taxon>
        <taxon>Eresoidea</taxon>
        <taxon>Eresidae</taxon>
        <taxon>Stegodyphus</taxon>
    </lineage>
</organism>
<evidence type="ECO:0000313" key="2">
    <source>
        <dbReference type="Proteomes" id="UP000054359"/>
    </source>
</evidence>
<keyword evidence="2" id="KW-1185">Reference proteome</keyword>
<proteinExistence type="predicted"/>
<reference evidence="1 2" key="1">
    <citation type="submission" date="2013-11" db="EMBL/GenBank/DDBJ databases">
        <title>Genome sequencing of Stegodyphus mimosarum.</title>
        <authorList>
            <person name="Bechsgaard J."/>
        </authorList>
    </citation>
    <scope>NUCLEOTIDE SEQUENCE [LARGE SCALE GENOMIC DNA]</scope>
</reference>
<dbReference type="OrthoDB" id="6426295at2759"/>
<protein>
    <submittedName>
        <fullName evidence="1">Uncharacterized protein</fullName>
    </submittedName>
</protein>
<feature type="non-terminal residue" evidence="1">
    <location>
        <position position="157"/>
    </location>
</feature>